<dbReference type="InterPro" id="IPR050490">
    <property type="entry name" value="Bact_solute-bd_prot1"/>
</dbReference>
<protein>
    <submittedName>
        <fullName evidence="2">Extracellular solute-binding protein</fullName>
    </submittedName>
</protein>
<accession>A0A927H3G1</accession>
<dbReference type="PROSITE" id="PS51257">
    <property type="entry name" value="PROKAR_LIPOPROTEIN"/>
    <property type="match status" value="1"/>
</dbReference>
<dbReference type="PANTHER" id="PTHR43649:SF12">
    <property type="entry name" value="DIACETYLCHITOBIOSE BINDING PROTEIN DASA"/>
    <property type="match status" value="1"/>
</dbReference>
<sequence>MKQRVISFSLLALTAAVAFAGCSSGNGPATGGTKTPETTTPASVAVDTKPVTLKMFFPISMSDTDFTNLVVEPVKKKYPYITVEMIKRNNKPTALEQLQDIYAVGDSPDLLFTWNGDLPSYKDVDLLYDMTDLAKKHGVDTGKFEPVVLDSLKVIMDNKGLPALPFAVNFNATYYNKDLFDRFGIGYPKDGMTWNDAIELAKKVSRTDGGVQYMGLSPDTLIRLAMPLSLTKVDAKTQKATMNNDSWKRVFELQKEIYSIPNNMPKKMNDAGQKSFLNEKTLAMLPTINLMNLGLESAQKEGLNWDIVQYPSYPDKPNTYGHVDTHLVAIAKTSKNKDQAMQVIEVMTSDEVQLLSTRTTARMTALKNKDIKNQFGAEMTFLKGKNIPSIMKSNPAPGPLYSQFESRTNAIALKKLEEFVNGKDINTTLREADEEIHTLIGSSAKK</sequence>
<proteinExistence type="predicted"/>
<dbReference type="InterPro" id="IPR006059">
    <property type="entry name" value="SBP"/>
</dbReference>
<dbReference type="AlphaFoldDB" id="A0A927H3G1"/>
<keyword evidence="3" id="KW-1185">Reference proteome</keyword>
<feature type="chain" id="PRO_5039522828" evidence="1">
    <location>
        <begin position="21"/>
        <end position="446"/>
    </location>
</feature>
<name>A0A927H3G1_9BACL</name>
<organism evidence="2 3">
    <name type="scientific">Paenibacillus oceani</name>
    <dbReference type="NCBI Taxonomy" id="2772510"/>
    <lineage>
        <taxon>Bacteria</taxon>
        <taxon>Bacillati</taxon>
        <taxon>Bacillota</taxon>
        <taxon>Bacilli</taxon>
        <taxon>Bacillales</taxon>
        <taxon>Paenibacillaceae</taxon>
        <taxon>Paenibacillus</taxon>
    </lineage>
</organism>
<dbReference type="RefSeq" id="WP_190932440.1">
    <property type="nucleotide sequence ID" value="NZ_JACXJA010000072.1"/>
</dbReference>
<dbReference type="SUPFAM" id="SSF53850">
    <property type="entry name" value="Periplasmic binding protein-like II"/>
    <property type="match status" value="1"/>
</dbReference>
<evidence type="ECO:0000256" key="1">
    <source>
        <dbReference type="SAM" id="SignalP"/>
    </source>
</evidence>
<dbReference type="Proteomes" id="UP000639396">
    <property type="component" value="Unassembled WGS sequence"/>
</dbReference>
<reference evidence="2" key="1">
    <citation type="submission" date="2020-09" db="EMBL/GenBank/DDBJ databases">
        <title>A novel bacterium of genus Paenibacillus, isolated from South China Sea.</title>
        <authorList>
            <person name="Huang H."/>
            <person name="Mo K."/>
            <person name="Hu Y."/>
        </authorList>
    </citation>
    <scope>NUCLEOTIDE SEQUENCE</scope>
    <source>
        <strain evidence="2">IB182363</strain>
    </source>
</reference>
<feature type="signal peptide" evidence="1">
    <location>
        <begin position="1"/>
        <end position="20"/>
    </location>
</feature>
<evidence type="ECO:0000313" key="2">
    <source>
        <dbReference type="EMBL" id="MBD2866825.1"/>
    </source>
</evidence>
<gene>
    <name evidence="2" type="ORF">IDH45_33140</name>
</gene>
<keyword evidence="1" id="KW-0732">Signal</keyword>
<dbReference type="EMBL" id="JACXJA010000072">
    <property type="protein sequence ID" value="MBD2866825.1"/>
    <property type="molecule type" value="Genomic_DNA"/>
</dbReference>
<dbReference type="Pfam" id="PF01547">
    <property type="entry name" value="SBP_bac_1"/>
    <property type="match status" value="1"/>
</dbReference>
<dbReference type="Gene3D" id="3.40.190.10">
    <property type="entry name" value="Periplasmic binding protein-like II"/>
    <property type="match status" value="1"/>
</dbReference>
<evidence type="ECO:0000313" key="3">
    <source>
        <dbReference type="Proteomes" id="UP000639396"/>
    </source>
</evidence>
<comment type="caution">
    <text evidence="2">The sequence shown here is derived from an EMBL/GenBank/DDBJ whole genome shotgun (WGS) entry which is preliminary data.</text>
</comment>
<dbReference type="PANTHER" id="PTHR43649">
    <property type="entry name" value="ARABINOSE-BINDING PROTEIN-RELATED"/>
    <property type="match status" value="1"/>
</dbReference>